<evidence type="ECO:0000313" key="1">
    <source>
        <dbReference type="EMBL" id="QKH88370.1"/>
    </source>
</evidence>
<dbReference type="Proteomes" id="UP000500843">
    <property type="component" value="Chromosome 1"/>
</dbReference>
<sequence length="281" mass="32445">MFVLFFLCFSIYGKAQTAPKKLTAPSPERFQAINDSILAEGMWLYTYEKLAWRATDSLMKYNVKREEINSATAFEEGNLTWRYIFANLDKEQTVFELTLHLSNDTSFYVCSATPRKLKPTEIEQLKAKQIAPRKVIKEKGDSIFLSNTSGLNWDLIPLTNGCYRLYLLHGTTKHGVIPIGDDYAFDFDKDMNILSWRRFHRSFLEQPITMNGEKITEVMHSHTPMTPYFTTTDIANYMLYGCDLYGIKRFSVLSTAFADTSYLTTFDVEKMKLTSTVYTVK</sequence>
<dbReference type="EMBL" id="CP054010">
    <property type="protein sequence ID" value="QKH88370.1"/>
    <property type="molecule type" value="Genomic_DNA"/>
</dbReference>
<evidence type="ECO:0000313" key="2">
    <source>
        <dbReference type="Proteomes" id="UP000500843"/>
    </source>
</evidence>
<accession>A0A7D4GC30</accession>
<dbReference type="AlphaFoldDB" id="A0A7D4GC30"/>
<organism evidence="1 2">
    <name type="scientific">Prevotella melaninogenica</name>
    <dbReference type="NCBI Taxonomy" id="28132"/>
    <lineage>
        <taxon>Bacteria</taxon>
        <taxon>Pseudomonadati</taxon>
        <taxon>Bacteroidota</taxon>
        <taxon>Bacteroidia</taxon>
        <taxon>Bacteroidales</taxon>
        <taxon>Prevotellaceae</taxon>
        <taxon>Prevotella</taxon>
    </lineage>
</organism>
<protein>
    <submittedName>
        <fullName evidence="1">Uncharacterized protein</fullName>
    </submittedName>
</protein>
<proteinExistence type="predicted"/>
<gene>
    <name evidence="1" type="ORF">FIU21_03325</name>
</gene>
<reference evidence="1 2" key="1">
    <citation type="submission" date="2020-05" db="EMBL/GenBank/DDBJ databases">
        <title>FDA dAtabase for Regulatory Grade micrObial Sequences (FDA-ARGOS): Supporting development and validation of Infectious Disease Dx tests.</title>
        <authorList>
            <person name="Moreno J."/>
            <person name="Tallon L."/>
            <person name="Sadzewicz L."/>
            <person name="Zhao X."/>
            <person name="Vavikolanu K."/>
            <person name="Mehta A."/>
            <person name="Aluvathingal J."/>
            <person name="Nadendla S."/>
            <person name="Myers T."/>
            <person name="Yan Y."/>
            <person name="Sichtig H."/>
        </authorList>
    </citation>
    <scope>NUCLEOTIDE SEQUENCE [LARGE SCALE GENOMIC DNA]</scope>
    <source>
        <strain evidence="1 2">FDAARGOS_760</strain>
    </source>
</reference>
<name>A0A7D4GC30_9BACT</name>